<keyword evidence="3" id="KW-1185">Reference proteome</keyword>
<accession>A0ABN7VYM1</accession>
<gene>
    <name evidence="2" type="ORF">GMARGA_LOCUS24250</name>
</gene>
<evidence type="ECO:0000313" key="3">
    <source>
        <dbReference type="Proteomes" id="UP000789901"/>
    </source>
</evidence>
<feature type="domain" description="MULE transposase" evidence="1">
    <location>
        <begin position="173"/>
        <end position="271"/>
    </location>
</feature>
<dbReference type="InterPro" id="IPR018289">
    <property type="entry name" value="MULE_transposase_dom"/>
</dbReference>
<evidence type="ECO:0000259" key="1">
    <source>
        <dbReference type="Pfam" id="PF10551"/>
    </source>
</evidence>
<proteinExistence type="predicted"/>
<dbReference type="EMBL" id="CAJVQB010025390">
    <property type="protein sequence ID" value="CAG8806225.1"/>
    <property type="molecule type" value="Genomic_DNA"/>
</dbReference>
<sequence>MDIGILEIGSLFDTFAKACAAIKNYATKTNTVLILDTISKNPDEHNYEICLEATKFSTTIRKFDQNDFELIEKLSDDGLQTKDIFLVLNSVSSKYVYKPDIYNAMSCQCQCKLQGLSKIEVLLKTLKNDNNIIGDIAIKPVYNDEHDQNGEFIQAIFWAYHNAIHEVAIAKDVLIIDTTYKTNRFSIPLVVICSIDHFGSLYPLAYAFIYSETRDFYCWIMQQLNKVLTILTSDAHITTIITNRKLVLMATTSLVFPYAKHQLCIWYLFKNIQNKLKKNYAFETFIKPQQDLAMISAYEITYENRIYNVIQIDSPKNLTYIPLYIHVPPNEVHKHWHIQQTLELEYVVDNVLLPVIQIFKQLPQCHYDSFLDIMQCALEHVTKNGKVLELLSNKNIEQKTIYRTINIDNVADYNKIIMPKVKHKRGRSSNNGCIHGAEHIRGAEKKENRVSLKKAKNNKMPHLNNVILDIHIPHEIVLEVYNPISNRNCNFWSLA</sequence>
<organism evidence="2 3">
    <name type="scientific">Gigaspora margarita</name>
    <dbReference type="NCBI Taxonomy" id="4874"/>
    <lineage>
        <taxon>Eukaryota</taxon>
        <taxon>Fungi</taxon>
        <taxon>Fungi incertae sedis</taxon>
        <taxon>Mucoromycota</taxon>
        <taxon>Glomeromycotina</taxon>
        <taxon>Glomeromycetes</taxon>
        <taxon>Diversisporales</taxon>
        <taxon>Gigasporaceae</taxon>
        <taxon>Gigaspora</taxon>
    </lineage>
</organism>
<dbReference type="PANTHER" id="PTHR47718">
    <property type="entry name" value="OS01G0519700 PROTEIN"/>
    <property type="match status" value="1"/>
</dbReference>
<name>A0ABN7VYM1_GIGMA</name>
<reference evidence="2 3" key="1">
    <citation type="submission" date="2021-06" db="EMBL/GenBank/DDBJ databases">
        <authorList>
            <person name="Kallberg Y."/>
            <person name="Tangrot J."/>
            <person name="Rosling A."/>
        </authorList>
    </citation>
    <scope>NUCLEOTIDE SEQUENCE [LARGE SCALE GENOMIC DNA]</scope>
    <source>
        <strain evidence="2 3">120-4 pot B 10/14</strain>
    </source>
</reference>
<dbReference type="Pfam" id="PF10551">
    <property type="entry name" value="MULE"/>
    <property type="match status" value="1"/>
</dbReference>
<feature type="non-terminal residue" evidence="2">
    <location>
        <position position="495"/>
    </location>
</feature>
<evidence type="ECO:0000313" key="2">
    <source>
        <dbReference type="EMBL" id="CAG8806225.1"/>
    </source>
</evidence>
<dbReference type="Proteomes" id="UP000789901">
    <property type="component" value="Unassembled WGS sequence"/>
</dbReference>
<comment type="caution">
    <text evidence="2">The sequence shown here is derived from an EMBL/GenBank/DDBJ whole genome shotgun (WGS) entry which is preliminary data.</text>
</comment>
<protein>
    <submittedName>
        <fullName evidence="2">27679_t:CDS:1</fullName>
    </submittedName>
</protein>
<dbReference type="PANTHER" id="PTHR47718:SF3">
    <property type="entry name" value="PROTEIN FAR1-RELATED SEQUENCE 5-LIKE"/>
    <property type="match status" value="1"/>
</dbReference>